<dbReference type="EMBL" id="LKAM01000002">
    <property type="protein sequence ID" value="KUM49593.1"/>
    <property type="molecule type" value="Genomic_DNA"/>
</dbReference>
<organism evidence="1">
    <name type="scientific">Picea glauca</name>
    <name type="common">White spruce</name>
    <name type="synonym">Pinus glauca</name>
    <dbReference type="NCBI Taxonomy" id="3330"/>
    <lineage>
        <taxon>Eukaryota</taxon>
        <taxon>Viridiplantae</taxon>
        <taxon>Streptophyta</taxon>
        <taxon>Embryophyta</taxon>
        <taxon>Tracheophyta</taxon>
        <taxon>Spermatophyta</taxon>
        <taxon>Pinopsida</taxon>
        <taxon>Pinidae</taxon>
        <taxon>Conifers I</taxon>
        <taxon>Pinales</taxon>
        <taxon>Pinaceae</taxon>
        <taxon>Picea</taxon>
    </lineage>
</organism>
<keyword evidence="1" id="KW-0496">Mitochondrion</keyword>
<evidence type="ECO:0000313" key="1">
    <source>
        <dbReference type="EMBL" id="KUM49593.1"/>
    </source>
</evidence>
<dbReference type="AlphaFoldDB" id="A0A117NI94"/>
<protein>
    <submittedName>
        <fullName evidence="1">Uncharacterized protein</fullName>
    </submittedName>
</protein>
<name>A0A117NI94_PICGL</name>
<reference evidence="1" key="1">
    <citation type="journal article" date="2015" name="Genome Biol. Evol.">
        <title>Organellar Genomes of White Spruce (Picea glauca): Assembly and Annotation.</title>
        <authorList>
            <person name="Jackman S.D."/>
            <person name="Warren R.L."/>
            <person name="Gibb E.A."/>
            <person name="Vandervalk B.P."/>
            <person name="Mohamadi H."/>
            <person name="Chu J."/>
            <person name="Raymond A."/>
            <person name="Pleasance S."/>
            <person name="Coope R."/>
            <person name="Wildung M.R."/>
            <person name="Ritland C.E."/>
            <person name="Bousquet J."/>
            <person name="Jones S.J."/>
            <person name="Bohlmann J."/>
            <person name="Birol I."/>
        </authorList>
    </citation>
    <scope>NUCLEOTIDE SEQUENCE [LARGE SCALE GENOMIC DNA]</scope>
    <source>
        <tissue evidence="1">Flushing bud</tissue>
    </source>
</reference>
<gene>
    <name evidence="1" type="ORF">ABT39_MTgene2818</name>
</gene>
<sequence length="48" mass="5763">MIRRQRFLVCLPLPVTHLRCRYDSPTVGMIRFLYEFLMIGLGRSRVNH</sequence>
<geneLocation type="mitochondrion" evidence="1"/>
<comment type="caution">
    <text evidence="1">The sequence shown here is derived from an EMBL/GenBank/DDBJ whole genome shotgun (WGS) entry which is preliminary data.</text>
</comment>
<proteinExistence type="predicted"/>
<accession>A0A117NI94</accession>